<reference evidence="8" key="2">
    <citation type="journal article" date="2023" name="Proc. Natl. Acad. Sci. U.S.A.">
        <title>A global phylogenomic analysis of the shiitake genus Lentinula.</title>
        <authorList>
            <person name="Sierra-Patev S."/>
            <person name="Min B."/>
            <person name="Naranjo-Ortiz M."/>
            <person name="Looney B."/>
            <person name="Konkel Z."/>
            <person name="Slot J.C."/>
            <person name="Sakamoto Y."/>
            <person name="Steenwyk J.L."/>
            <person name="Rokas A."/>
            <person name="Carro J."/>
            <person name="Camarero S."/>
            <person name="Ferreira P."/>
            <person name="Molpeceres G."/>
            <person name="Ruiz-Duenas F.J."/>
            <person name="Serrano A."/>
            <person name="Henrissat B."/>
            <person name="Drula E."/>
            <person name="Hughes K.W."/>
            <person name="Mata J.L."/>
            <person name="Ishikawa N.K."/>
            <person name="Vargas-Isla R."/>
            <person name="Ushijima S."/>
            <person name="Smith C.A."/>
            <person name="Donoghue J."/>
            <person name="Ahrendt S."/>
            <person name="Andreopoulos W."/>
            <person name="He G."/>
            <person name="LaButti K."/>
            <person name="Lipzen A."/>
            <person name="Ng V."/>
            <person name="Riley R."/>
            <person name="Sandor L."/>
            <person name="Barry K."/>
            <person name="Martinez A.T."/>
            <person name="Xiao Y."/>
            <person name="Gibbons J.G."/>
            <person name="Terashima K."/>
            <person name="Grigoriev I.V."/>
            <person name="Hibbett D."/>
        </authorList>
    </citation>
    <scope>NUCLEOTIDE SEQUENCE</scope>
    <source>
        <strain evidence="8">ET3784</strain>
    </source>
</reference>
<organism evidence="8 9">
    <name type="scientific">Lentinula guzmanii</name>
    <dbReference type="NCBI Taxonomy" id="2804957"/>
    <lineage>
        <taxon>Eukaryota</taxon>
        <taxon>Fungi</taxon>
        <taxon>Dikarya</taxon>
        <taxon>Basidiomycota</taxon>
        <taxon>Agaricomycotina</taxon>
        <taxon>Agaricomycetes</taxon>
        <taxon>Agaricomycetidae</taxon>
        <taxon>Agaricales</taxon>
        <taxon>Marasmiineae</taxon>
        <taxon>Omphalotaceae</taxon>
        <taxon>Lentinula</taxon>
    </lineage>
</organism>
<dbReference type="PANTHER" id="PTHR47338">
    <property type="entry name" value="ZN(II)2CYS6 TRANSCRIPTION FACTOR (EUROFUNG)-RELATED"/>
    <property type="match status" value="1"/>
</dbReference>
<dbReference type="Pfam" id="PF00172">
    <property type="entry name" value="Zn_clus"/>
    <property type="match status" value="1"/>
</dbReference>
<keyword evidence="2" id="KW-0479">Metal-binding</keyword>
<evidence type="ECO:0000256" key="1">
    <source>
        <dbReference type="ARBA" id="ARBA00004123"/>
    </source>
</evidence>
<dbReference type="EMBL" id="JANVFO010000028">
    <property type="protein sequence ID" value="KAJ3731825.1"/>
    <property type="molecule type" value="Genomic_DNA"/>
</dbReference>
<feature type="compositionally biased region" description="Pro residues" evidence="6">
    <location>
        <begin position="47"/>
        <end position="61"/>
    </location>
</feature>
<keyword evidence="3" id="KW-0805">Transcription regulation</keyword>
<feature type="compositionally biased region" description="Pro residues" evidence="6">
    <location>
        <begin position="170"/>
        <end position="179"/>
    </location>
</feature>
<evidence type="ECO:0000313" key="9">
    <source>
        <dbReference type="Proteomes" id="UP001176059"/>
    </source>
</evidence>
<dbReference type="AlphaFoldDB" id="A0AA38JJK4"/>
<protein>
    <recommendedName>
        <fullName evidence="7">Zn(2)-C6 fungal-type domain-containing protein</fullName>
    </recommendedName>
</protein>
<feature type="compositionally biased region" description="Low complexity" evidence="6">
    <location>
        <begin position="180"/>
        <end position="196"/>
    </location>
</feature>
<evidence type="ECO:0000256" key="3">
    <source>
        <dbReference type="ARBA" id="ARBA00023015"/>
    </source>
</evidence>
<evidence type="ECO:0000256" key="5">
    <source>
        <dbReference type="ARBA" id="ARBA00023242"/>
    </source>
</evidence>
<dbReference type="PANTHER" id="PTHR47338:SF5">
    <property type="entry name" value="ZN(II)2CYS6 TRANSCRIPTION FACTOR (EUROFUNG)"/>
    <property type="match status" value="1"/>
</dbReference>
<feature type="region of interest" description="Disordered" evidence="6">
    <location>
        <begin position="141"/>
        <end position="278"/>
    </location>
</feature>
<feature type="compositionally biased region" description="Basic and acidic residues" evidence="6">
    <location>
        <begin position="247"/>
        <end position="264"/>
    </location>
</feature>
<dbReference type="GO" id="GO:0008270">
    <property type="term" value="F:zinc ion binding"/>
    <property type="evidence" value="ECO:0007669"/>
    <property type="project" value="InterPro"/>
</dbReference>
<feature type="region of interest" description="Disordered" evidence="6">
    <location>
        <begin position="1072"/>
        <end position="1095"/>
    </location>
</feature>
<evidence type="ECO:0000256" key="4">
    <source>
        <dbReference type="ARBA" id="ARBA00023163"/>
    </source>
</evidence>
<evidence type="ECO:0000256" key="6">
    <source>
        <dbReference type="SAM" id="MobiDB-lite"/>
    </source>
</evidence>
<feature type="compositionally biased region" description="Polar residues" evidence="6">
    <location>
        <begin position="141"/>
        <end position="164"/>
    </location>
</feature>
<comment type="subcellular location">
    <subcellularLocation>
        <location evidence="1">Nucleus</location>
    </subcellularLocation>
</comment>
<evidence type="ECO:0000313" key="8">
    <source>
        <dbReference type="EMBL" id="KAJ3731825.1"/>
    </source>
</evidence>
<dbReference type="SMART" id="SM00066">
    <property type="entry name" value="GAL4"/>
    <property type="match status" value="1"/>
</dbReference>
<reference evidence="8" key="1">
    <citation type="submission" date="2022-08" db="EMBL/GenBank/DDBJ databases">
        <authorList>
            <consortium name="DOE Joint Genome Institute"/>
            <person name="Min B."/>
            <person name="Sierra-Patev S."/>
            <person name="Naranjo-Ortiz M."/>
            <person name="Looney B."/>
            <person name="Konkel Z."/>
            <person name="Slot J.C."/>
            <person name="Sakamoto Y."/>
            <person name="Steenwyk J.L."/>
            <person name="Rokas A."/>
            <person name="Carro J."/>
            <person name="Camarero S."/>
            <person name="Ferreira P."/>
            <person name="Molpeceres G."/>
            <person name="Ruiz-duenas F.J."/>
            <person name="Serrano A."/>
            <person name="Henrissat B."/>
            <person name="Drula E."/>
            <person name="Hughes K.W."/>
            <person name="Mata J.L."/>
            <person name="Ishikawa N.K."/>
            <person name="Vargas-Isla R."/>
            <person name="Ushijima S."/>
            <person name="Smith C.A."/>
            <person name="Ahrendt S."/>
            <person name="Andreopoulos W."/>
            <person name="He G."/>
            <person name="LaButti K."/>
            <person name="Lipzen A."/>
            <person name="Ng V."/>
            <person name="Riley R."/>
            <person name="Sandor L."/>
            <person name="Barry K."/>
            <person name="Martinez A.T."/>
            <person name="Xiao Y."/>
            <person name="Gibbons J.G."/>
            <person name="Terashima K."/>
            <person name="Hibbett D.S."/>
            <person name="Grigoriev I.V."/>
        </authorList>
    </citation>
    <scope>NUCLEOTIDE SEQUENCE</scope>
    <source>
        <strain evidence="8">ET3784</strain>
    </source>
</reference>
<dbReference type="Proteomes" id="UP001176059">
    <property type="component" value="Unassembled WGS sequence"/>
</dbReference>
<dbReference type="GO" id="GO:0006351">
    <property type="term" value="P:DNA-templated transcription"/>
    <property type="evidence" value="ECO:0007669"/>
    <property type="project" value="InterPro"/>
</dbReference>
<dbReference type="SUPFAM" id="SSF57701">
    <property type="entry name" value="Zn2/Cys6 DNA-binding domain"/>
    <property type="match status" value="1"/>
</dbReference>
<dbReference type="InterPro" id="IPR036864">
    <property type="entry name" value="Zn2-C6_fun-type_DNA-bd_sf"/>
</dbReference>
<dbReference type="CDD" id="cd00067">
    <property type="entry name" value="GAL4"/>
    <property type="match status" value="1"/>
</dbReference>
<evidence type="ECO:0000259" key="7">
    <source>
        <dbReference type="PROSITE" id="PS50048"/>
    </source>
</evidence>
<feature type="compositionally biased region" description="Polar residues" evidence="6">
    <location>
        <begin position="200"/>
        <end position="211"/>
    </location>
</feature>
<dbReference type="InterPro" id="IPR001138">
    <property type="entry name" value="Zn2Cys6_DnaBD"/>
</dbReference>
<dbReference type="GO" id="GO:0005634">
    <property type="term" value="C:nucleus"/>
    <property type="evidence" value="ECO:0007669"/>
    <property type="project" value="UniProtKB-SubCell"/>
</dbReference>
<feature type="compositionally biased region" description="Polar residues" evidence="6">
    <location>
        <begin position="950"/>
        <end position="963"/>
    </location>
</feature>
<dbReference type="Pfam" id="PF04082">
    <property type="entry name" value="Fungal_trans"/>
    <property type="match status" value="1"/>
</dbReference>
<feature type="compositionally biased region" description="Low complexity" evidence="6">
    <location>
        <begin position="26"/>
        <end position="46"/>
    </location>
</feature>
<keyword evidence="5" id="KW-0539">Nucleus</keyword>
<dbReference type="CDD" id="cd12148">
    <property type="entry name" value="fungal_TF_MHR"/>
    <property type="match status" value="1"/>
</dbReference>
<comment type="caution">
    <text evidence="8">The sequence shown here is derived from an EMBL/GenBank/DDBJ whole genome shotgun (WGS) entry which is preliminary data.</text>
</comment>
<feature type="domain" description="Zn(2)-C6 fungal-type" evidence="7">
    <location>
        <begin position="72"/>
        <end position="101"/>
    </location>
</feature>
<dbReference type="Gene3D" id="4.10.240.10">
    <property type="entry name" value="Zn(2)-C6 fungal-type DNA-binding domain"/>
    <property type="match status" value="1"/>
</dbReference>
<feature type="region of interest" description="Disordered" evidence="6">
    <location>
        <begin position="24"/>
        <end position="66"/>
    </location>
</feature>
<dbReference type="InterPro" id="IPR050815">
    <property type="entry name" value="TF_fung"/>
</dbReference>
<dbReference type="GO" id="GO:0003677">
    <property type="term" value="F:DNA binding"/>
    <property type="evidence" value="ECO:0007669"/>
    <property type="project" value="InterPro"/>
</dbReference>
<feature type="compositionally biased region" description="Polar residues" evidence="6">
    <location>
        <begin position="1073"/>
        <end position="1085"/>
    </location>
</feature>
<sequence length="1095" mass="119057">MSRNIDNTFASSHTAAVYHSYTQLKSLPSTSSSPSPSSSLPSNMSSAPPPPPLQVVPAPPPDRPKRKRLARACNSCHKSKRRCDGTAPCSNCYYASKPCTYTDSSGRTVPAPRATAIGPVGIPPNPGTGNRTQRPIELAQNMSSQDAHPSTGTTSLHSQQSTYGHTVPPYHLPPPPLPTLLPHQQQAQSSSSSHQHLFSLPNQNTPSNYYVTTPVPPRHEWDVGETPSASMFPPHPANQSRKRQRQGRTDFESRETLDTNRARDQVNQQSAADHRTTTFEPALVGGYAARPSIELEPSLTRELTNLFFTHSHPMVMIIHKPSFTNAVTMNQVPMYLLYAVCALASPHSKQPLLAATPRRLSGRHFANEAVRLMFAPPKKPSVSEWFGDTTTLDPQGLDPTISARGIGAGKSKDGGEAEEASSTTNLYRGKLVIPASLYTAQTLCLLAVYELLAWEPSTGARDPTSTENSVDQEPRLISPPGERFRELALQMLKELGVHKPSYPLLTPVPSQAFIEENIEKECVRRIFWLIYILDCLREIYYQGEGPLLGGSGRGYHSGGDFGRYTAASQGMSMDPASLSDTFPPPNTSENLNAPFISSPQPSLDRNSPLSFSPFMRAFSSGFIGFSAEELRVRLPVDETSFEMGVVHECLPEYLYLPSTPAPSANLPPHKTSSMGSELAETIRILSIYNKIERTLDRLYQLPPPTVNNDPLDFSTVHVRHQQALAYLSTAVTEDYELFSAWDECHPSFLRWDEGKNVIVQKSMLETNSNTGAWCFCLIAMLEASCIMGLGISRRAIHGERWPYREDATTVKDAEVTGSVASNKAVSSGIDKVSSGPDWWRVSHRKDKPGETDLEWGVRRLDNVLETLGDRAASSAAMAAWIWPLRKYLHRDDEKIQKGLDGFEQFCGVRMDKLAGNSWGAAPTSGSGEVTDTEMADAAFFNLNAEMATHRSGQSLQPVSDTLNSSPASPVASVSSSGLDNQLPMLQTQTALPSLKSSGLLDWSSRSSAASHPGSTLHNHSLPQLSIGADNLNACVSNTPKTPGGGITPVATSTVVSASLTATKAPADTVIALNPTQPGTSNTQHGRTGLSWMMNE</sequence>
<dbReference type="InterPro" id="IPR007219">
    <property type="entry name" value="XnlR_reg_dom"/>
</dbReference>
<keyword evidence="9" id="KW-1185">Reference proteome</keyword>
<gene>
    <name evidence="8" type="ORF">DFJ43DRAFT_1077660</name>
</gene>
<dbReference type="PROSITE" id="PS50048">
    <property type="entry name" value="ZN2_CY6_FUNGAL_2"/>
    <property type="match status" value="1"/>
</dbReference>
<keyword evidence="4" id="KW-0804">Transcription</keyword>
<accession>A0AA38JJK4</accession>
<proteinExistence type="predicted"/>
<dbReference type="PROSITE" id="PS00463">
    <property type="entry name" value="ZN2_CY6_FUNGAL_1"/>
    <property type="match status" value="1"/>
</dbReference>
<feature type="compositionally biased region" description="Low complexity" evidence="6">
    <location>
        <begin position="964"/>
        <end position="976"/>
    </location>
</feature>
<name>A0AA38JJK4_9AGAR</name>
<dbReference type="GO" id="GO:0000981">
    <property type="term" value="F:DNA-binding transcription factor activity, RNA polymerase II-specific"/>
    <property type="evidence" value="ECO:0007669"/>
    <property type="project" value="InterPro"/>
</dbReference>
<evidence type="ECO:0000256" key="2">
    <source>
        <dbReference type="ARBA" id="ARBA00022723"/>
    </source>
</evidence>
<feature type="region of interest" description="Disordered" evidence="6">
    <location>
        <begin position="950"/>
        <end position="978"/>
    </location>
</feature>